<keyword evidence="3" id="KW-0378">Hydrolase</keyword>
<evidence type="ECO:0000313" key="4">
    <source>
        <dbReference type="Proteomes" id="UP000451565"/>
    </source>
</evidence>
<dbReference type="EMBL" id="WINI01000003">
    <property type="protein sequence ID" value="MQR00378.1"/>
    <property type="molecule type" value="Genomic_DNA"/>
</dbReference>
<dbReference type="PANTHER" id="PTHR43084">
    <property type="entry name" value="PERSULFIDE DIOXYGENASE ETHE1"/>
    <property type="match status" value="1"/>
</dbReference>
<dbReference type="GO" id="GO:0050313">
    <property type="term" value="F:sulfur dioxygenase activity"/>
    <property type="evidence" value="ECO:0007669"/>
    <property type="project" value="InterPro"/>
</dbReference>
<dbReference type="InterPro" id="IPR051682">
    <property type="entry name" value="Mito_Persulfide_Diox"/>
</dbReference>
<reference evidence="3 4" key="1">
    <citation type="submission" date="2019-10" db="EMBL/GenBank/DDBJ databases">
        <title>Glaciimonas soli sp. nov., a psychrophilic bacterium isolated from the forest soil of a high elevation mountain in Taiwan.</title>
        <authorList>
            <person name="Wang L.-T."/>
            <person name="Shieh W.Y."/>
        </authorList>
    </citation>
    <scope>NUCLEOTIDE SEQUENCE [LARGE SCALE GENOMIC DNA]</scope>
    <source>
        <strain evidence="3 4">GS1</strain>
    </source>
</reference>
<dbReference type="Gene3D" id="3.60.15.10">
    <property type="entry name" value="Ribonuclease Z/Hydroxyacylglutathione hydrolase-like"/>
    <property type="match status" value="1"/>
</dbReference>
<proteinExistence type="predicted"/>
<feature type="domain" description="Metallo-beta-lactamase" evidence="2">
    <location>
        <begin position="14"/>
        <end position="212"/>
    </location>
</feature>
<dbReference type="InterPro" id="IPR044528">
    <property type="entry name" value="POD-like_MBL-fold"/>
</dbReference>
<dbReference type="GO" id="GO:0016787">
    <property type="term" value="F:hydrolase activity"/>
    <property type="evidence" value="ECO:0007669"/>
    <property type="project" value="UniProtKB-KW"/>
</dbReference>
<dbReference type="Pfam" id="PF00753">
    <property type="entry name" value="Lactamase_B"/>
    <property type="match status" value="1"/>
</dbReference>
<dbReference type="GO" id="GO:0070813">
    <property type="term" value="P:hydrogen sulfide metabolic process"/>
    <property type="evidence" value="ECO:0007669"/>
    <property type="project" value="TreeGrafter"/>
</dbReference>
<dbReference type="InterPro" id="IPR036866">
    <property type="entry name" value="RibonucZ/Hydroxyglut_hydro"/>
</dbReference>
<keyword evidence="4" id="KW-1185">Reference proteome</keyword>
<gene>
    <name evidence="3" type="ORF">GEV47_06760</name>
</gene>
<dbReference type="AlphaFoldDB" id="A0A843YS93"/>
<dbReference type="SUPFAM" id="SSF56281">
    <property type="entry name" value="Metallo-hydrolase/oxidoreductase"/>
    <property type="match status" value="1"/>
</dbReference>
<dbReference type="GO" id="GO:0046872">
    <property type="term" value="F:metal ion binding"/>
    <property type="evidence" value="ECO:0007669"/>
    <property type="project" value="UniProtKB-KW"/>
</dbReference>
<dbReference type="PANTHER" id="PTHR43084:SF1">
    <property type="entry name" value="PERSULFIDE DIOXYGENASE ETHE1, MITOCHONDRIAL"/>
    <property type="match status" value="1"/>
</dbReference>
<dbReference type="GO" id="GO:0006749">
    <property type="term" value="P:glutathione metabolic process"/>
    <property type="evidence" value="ECO:0007669"/>
    <property type="project" value="InterPro"/>
</dbReference>
<dbReference type="OrthoDB" id="9784009at2"/>
<evidence type="ECO:0000313" key="3">
    <source>
        <dbReference type="EMBL" id="MQR00378.1"/>
    </source>
</evidence>
<comment type="caution">
    <text evidence="3">The sequence shown here is derived from an EMBL/GenBank/DDBJ whole genome shotgun (WGS) entry which is preliminary data.</text>
</comment>
<keyword evidence="1" id="KW-0479">Metal-binding</keyword>
<evidence type="ECO:0000259" key="2">
    <source>
        <dbReference type="SMART" id="SM00849"/>
    </source>
</evidence>
<dbReference type="RefSeq" id="WP_153233983.1">
    <property type="nucleotide sequence ID" value="NZ_WINI01000003.1"/>
</dbReference>
<name>A0A843YS93_9BURK</name>
<organism evidence="3 4">
    <name type="scientific">Glaciimonas soli</name>
    <dbReference type="NCBI Taxonomy" id="2590999"/>
    <lineage>
        <taxon>Bacteria</taxon>
        <taxon>Pseudomonadati</taxon>
        <taxon>Pseudomonadota</taxon>
        <taxon>Betaproteobacteria</taxon>
        <taxon>Burkholderiales</taxon>
        <taxon>Oxalobacteraceae</taxon>
        <taxon>Glaciimonas</taxon>
    </lineage>
</organism>
<protein>
    <submittedName>
        <fullName evidence="3">MBL fold metallo-hydrolase</fullName>
    </submittedName>
</protein>
<dbReference type="InterPro" id="IPR001279">
    <property type="entry name" value="Metallo-B-lactamas"/>
</dbReference>
<dbReference type="Proteomes" id="UP000451565">
    <property type="component" value="Unassembled WGS sequence"/>
</dbReference>
<accession>A0A843YS93</accession>
<sequence length="294" mass="32660">MSLPVVQSFFDTATCTVTYIVYAGPGTPCAIIDPVLNYDAKSGTTSTASADQIIDFVREQKLTVQWLLETHVHADHMSSAPYLRQHLGGKIAIGEQIRSVQHIFKDIYHLEPGFAANGAQFDYLFAPDEVFHIGNLCAQAWHVPGHTPADMAYLIYADDSAEEKIMFVGDTLFMPDVGSARCDFPGGSAQMLYASIRRILNLPGGTRLYMCHDYPPENRAVAWETTVAQQRAENIHVADGISEEQFVNMRKRRDATLGMPTLMLPAIQVNIRAGDLPPEEENGVRYLKIPLNQF</sequence>
<dbReference type="SMART" id="SM00849">
    <property type="entry name" value="Lactamase_B"/>
    <property type="match status" value="1"/>
</dbReference>
<dbReference type="CDD" id="cd07724">
    <property type="entry name" value="POD-like_MBL-fold"/>
    <property type="match status" value="1"/>
</dbReference>
<evidence type="ECO:0000256" key="1">
    <source>
        <dbReference type="ARBA" id="ARBA00022723"/>
    </source>
</evidence>